<evidence type="ECO:0000256" key="1">
    <source>
        <dbReference type="ARBA" id="ARBA00009330"/>
    </source>
</evidence>
<organism evidence="2 3">
    <name type="scientific">Teichococcus aerophilus</name>
    <dbReference type="NCBI Taxonomy" id="1224513"/>
    <lineage>
        <taxon>Bacteria</taxon>
        <taxon>Pseudomonadati</taxon>
        <taxon>Pseudomonadota</taxon>
        <taxon>Alphaproteobacteria</taxon>
        <taxon>Acetobacterales</taxon>
        <taxon>Roseomonadaceae</taxon>
        <taxon>Roseomonas</taxon>
    </lineage>
</organism>
<dbReference type="Proteomes" id="UP000626026">
    <property type="component" value="Unassembled WGS sequence"/>
</dbReference>
<evidence type="ECO:0000313" key="2">
    <source>
        <dbReference type="EMBL" id="MBC9205241.1"/>
    </source>
</evidence>
<comment type="similarity">
    <text evidence="1">Belongs to the OmpW/AlkL family.</text>
</comment>
<dbReference type="Pfam" id="PF03922">
    <property type="entry name" value="OmpW"/>
    <property type="match status" value="1"/>
</dbReference>
<dbReference type="RefSeq" id="WP_187782425.1">
    <property type="nucleotide sequence ID" value="NZ_JACTVA010000001.1"/>
</dbReference>
<dbReference type="PANTHER" id="PTHR36920:SF1">
    <property type="entry name" value="OUTER MEMBRANE PROTEIN W"/>
    <property type="match status" value="1"/>
</dbReference>
<dbReference type="EMBL" id="JACTVA010000001">
    <property type="protein sequence ID" value="MBC9205241.1"/>
    <property type="molecule type" value="Genomic_DNA"/>
</dbReference>
<dbReference type="InterPro" id="IPR005618">
    <property type="entry name" value="OMPW"/>
</dbReference>
<dbReference type="PANTHER" id="PTHR36920">
    <property type="match status" value="1"/>
</dbReference>
<sequence>MPSSIRLPHLLAFALVTAAGILPSPGFAQEMQEGERPFFLSLGYGHATYSTTGRASVAGQPLDGARVALGGVSFAAFEAGWRFAPNWSVSVLGGLPPTVALHGRGDFAAQGVLRKVTYGSVMFGAQYYPFRLGRFEPVIGAGISYTAIFRTRGGSMSELNVADNAGPYVQLGGQFHVTESVSAFLDARKTWLSFDAKGVAGGAPVRVGIDPDPISVTVGLTYRF</sequence>
<comment type="caution">
    <text evidence="2">The sequence shown here is derived from an EMBL/GenBank/DDBJ whole genome shotgun (WGS) entry which is preliminary data.</text>
</comment>
<gene>
    <name evidence="2" type="ORF">IBL26_00220</name>
</gene>
<evidence type="ECO:0000313" key="3">
    <source>
        <dbReference type="Proteomes" id="UP000626026"/>
    </source>
</evidence>
<reference evidence="2 3" key="1">
    <citation type="journal article" date="2013" name="Int. J. Syst. Evol. Microbiol.">
        <title>Roseomonas aerophila sp. nov., isolated from air.</title>
        <authorList>
            <person name="Kim S.J."/>
            <person name="Weon H.Y."/>
            <person name="Ahn J.H."/>
            <person name="Hong S.B."/>
            <person name="Seok S.J."/>
            <person name="Whang K.S."/>
            <person name="Kwon S.W."/>
        </authorList>
    </citation>
    <scope>NUCLEOTIDE SEQUENCE [LARGE SCALE GENOMIC DNA]</scope>
    <source>
        <strain evidence="2 3">NBRC 108923</strain>
    </source>
</reference>
<proteinExistence type="inferred from homology"/>
<accession>A0ABR7RFR0</accession>
<dbReference type="Gene3D" id="2.40.160.20">
    <property type="match status" value="1"/>
</dbReference>
<name>A0ABR7RFR0_9PROT</name>
<protein>
    <submittedName>
        <fullName evidence="2">OmpW family protein</fullName>
    </submittedName>
</protein>
<dbReference type="InterPro" id="IPR011250">
    <property type="entry name" value="OMP/PagP_B-barrel"/>
</dbReference>
<keyword evidence="3" id="KW-1185">Reference proteome</keyword>
<dbReference type="SUPFAM" id="SSF56925">
    <property type="entry name" value="OMPA-like"/>
    <property type="match status" value="1"/>
</dbReference>